<name>A0A9P8NM51_ASPFM</name>
<gene>
    <name evidence="1" type="ORF">KXV57_003730</name>
</gene>
<reference evidence="1" key="1">
    <citation type="submission" date="2021-08" db="EMBL/GenBank/DDBJ databases">
        <title>Global Aspergillus fumigatus from environmental and clinical sources.</title>
        <authorList>
            <person name="Barber A."/>
            <person name="Sae-Ong T."/>
        </authorList>
    </citation>
    <scope>NUCLEOTIDE SEQUENCE</scope>
    <source>
        <strain evidence="1">NRZ-2016-071</strain>
    </source>
</reference>
<proteinExistence type="predicted"/>
<sequence>MHLGAFDPILAEGSISYEKLAGHLNADLLLVDHIAWVLVATGVLDQVCQESVVHTGRSRIGLKHSPYGVDNSLIPSATLTKYFDIYGRKEPVTTNHTPLCFGMGDLDTTAWDLFSKDPERLRVFLTGMKLLANFMPVTDAYGFTWVVERSRECHEERILLVDIGAVKLTLLLPFAMKILVF</sequence>
<protein>
    <submittedName>
        <fullName evidence="1">Uncharacterized protein</fullName>
    </submittedName>
</protein>
<organism evidence="1 2">
    <name type="scientific">Aspergillus fumigatus</name>
    <name type="common">Neosartorya fumigata</name>
    <dbReference type="NCBI Taxonomy" id="746128"/>
    <lineage>
        <taxon>Eukaryota</taxon>
        <taxon>Fungi</taxon>
        <taxon>Dikarya</taxon>
        <taxon>Ascomycota</taxon>
        <taxon>Pezizomycotina</taxon>
        <taxon>Eurotiomycetes</taxon>
        <taxon>Eurotiomycetidae</taxon>
        <taxon>Eurotiales</taxon>
        <taxon>Aspergillaceae</taxon>
        <taxon>Aspergillus</taxon>
        <taxon>Aspergillus subgen. Fumigati</taxon>
    </lineage>
</organism>
<comment type="caution">
    <text evidence="1">The sequence shown here is derived from an EMBL/GenBank/DDBJ whole genome shotgun (WGS) entry which is preliminary data.</text>
</comment>
<dbReference type="Proteomes" id="UP000813423">
    <property type="component" value="Unassembled WGS sequence"/>
</dbReference>
<evidence type="ECO:0000313" key="1">
    <source>
        <dbReference type="EMBL" id="KAH1907967.1"/>
    </source>
</evidence>
<dbReference type="EMBL" id="JAIBSC010000023">
    <property type="protein sequence ID" value="KAH1907967.1"/>
    <property type="molecule type" value="Genomic_DNA"/>
</dbReference>
<dbReference type="AlphaFoldDB" id="A0A9P8NM51"/>
<accession>A0A9P8NM51</accession>
<evidence type="ECO:0000313" key="2">
    <source>
        <dbReference type="Proteomes" id="UP000813423"/>
    </source>
</evidence>